<sequence>MAITLTKLQTQIFTENLVSDHKAIASLVGIVSAKISSKYSEVKDRDIELYREDDDGWVDMLMRMGTLIESFERPSSQDGYSKGMDLLRDYSAQVTLQAMFAEFFKYIQQEREVILTEEPGATARLKLERFSKMSGIKFSYGEH</sequence>
<protein>
    <submittedName>
        <fullName evidence="1">Uncharacterized protein</fullName>
    </submittedName>
</protein>
<proteinExistence type="predicted"/>
<reference evidence="1" key="1">
    <citation type="submission" date="2020-12" db="EMBL/GenBank/DDBJ databases">
        <title>Enhanced detection system for hospital associated transmission using whole genome sequencing surveillance.</title>
        <authorList>
            <person name="Harrison L.H."/>
            <person name="Van Tyne D."/>
            <person name="Marsh J.W."/>
            <person name="Griffith M.P."/>
            <person name="Snyder D.J."/>
            <person name="Cooper V.S."/>
            <person name="Mustapha M."/>
        </authorList>
    </citation>
    <scope>NUCLEOTIDE SEQUENCE</scope>
    <source>
        <strain evidence="1">PSB00042</strain>
    </source>
</reference>
<organism evidence="1 2">
    <name type="scientific">Pseudomonas putida</name>
    <name type="common">Arthrobacter siderocapsulatus</name>
    <dbReference type="NCBI Taxonomy" id="303"/>
    <lineage>
        <taxon>Bacteria</taxon>
        <taxon>Pseudomonadati</taxon>
        <taxon>Pseudomonadota</taxon>
        <taxon>Gammaproteobacteria</taxon>
        <taxon>Pseudomonadales</taxon>
        <taxon>Pseudomonadaceae</taxon>
        <taxon>Pseudomonas</taxon>
    </lineage>
</organism>
<evidence type="ECO:0000313" key="1">
    <source>
        <dbReference type="EMBL" id="MBI6883241.1"/>
    </source>
</evidence>
<dbReference type="RefSeq" id="WP_198746855.1">
    <property type="nucleotide sequence ID" value="NZ_JAEHTE010000002.1"/>
</dbReference>
<dbReference type="Proteomes" id="UP000637061">
    <property type="component" value="Unassembled WGS sequence"/>
</dbReference>
<name>A0A8I1ECY6_PSEPU</name>
<dbReference type="AlphaFoldDB" id="A0A8I1ECY6"/>
<evidence type="ECO:0000313" key="2">
    <source>
        <dbReference type="Proteomes" id="UP000637061"/>
    </source>
</evidence>
<gene>
    <name evidence="1" type="ORF">JEU22_04885</name>
</gene>
<dbReference type="EMBL" id="JAEHTE010000002">
    <property type="protein sequence ID" value="MBI6883241.1"/>
    <property type="molecule type" value="Genomic_DNA"/>
</dbReference>
<accession>A0A8I1ECY6</accession>
<comment type="caution">
    <text evidence="1">The sequence shown here is derived from an EMBL/GenBank/DDBJ whole genome shotgun (WGS) entry which is preliminary data.</text>
</comment>